<keyword evidence="4" id="KW-1185">Reference proteome</keyword>
<protein>
    <submittedName>
        <fullName evidence="3">Activated rna polymerase ii transcriptional coactivator p15</fullName>
    </submittedName>
</protein>
<dbReference type="AlphaFoldDB" id="A0A0J7JXH7"/>
<evidence type="ECO:0000313" key="4">
    <source>
        <dbReference type="Proteomes" id="UP000036403"/>
    </source>
</evidence>
<dbReference type="Pfam" id="PF02229">
    <property type="entry name" value="PC4"/>
    <property type="match status" value="1"/>
</dbReference>
<dbReference type="InterPro" id="IPR003173">
    <property type="entry name" value="PC4_C"/>
</dbReference>
<evidence type="ECO:0000313" key="3">
    <source>
        <dbReference type="EMBL" id="KMQ82812.1"/>
    </source>
</evidence>
<dbReference type="Proteomes" id="UP000036403">
    <property type="component" value="Unassembled WGS sequence"/>
</dbReference>
<dbReference type="GO" id="GO:0006355">
    <property type="term" value="P:regulation of DNA-templated transcription"/>
    <property type="evidence" value="ECO:0007669"/>
    <property type="project" value="InterPro"/>
</dbReference>
<reference evidence="3 4" key="1">
    <citation type="submission" date="2015-04" db="EMBL/GenBank/DDBJ databases">
        <title>Lasius niger genome sequencing.</title>
        <authorList>
            <person name="Konorov E.A."/>
            <person name="Nikitin M.A."/>
            <person name="Kirill M.V."/>
            <person name="Chang P."/>
        </authorList>
    </citation>
    <scope>NUCLEOTIDE SEQUENCE [LARGE SCALE GENOMIC DNA]</scope>
    <source>
        <tissue evidence="3">Whole</tissue>
    </source>
</reference>
<proteinExistence type="predicted"/>
<dbReference type="SUPFAM" id="SSF54447">
    <property type="entry name" value="ssDNA-binding transcriptional regulator domain"/>
    <property type="match status" value="1"/>
</dbReference>
<dbReference type="GO" id="GO:0003677">
    <property type="term" value="F:DNA binding"/>
    <property type="evidence" value="ECO:0007669"/>
    <property type="project" value="InterPro"/>
</dbReference>
<feature type="compositionally biased region" description="Polar residues" evidence="1">
    <location>
        <begin position="12"/>
        <end position="21"/>
    </location>
</feature>
<comment type="caution">
    <text evidence="3">The sequence shown here is derived from an EMBL/GenBank/DDBJ whole genome shotgun (WGS) entry which is preliminary data.</text>
</comment>
<dbReference type="STRING" id="67767.A0A0J7JXH7"/>
<dbReference type="InterPro" id="IPR009044">
    <property type="entry name" value="ssDNA-bd_transcriptional_reg"/>
</dbReference>
<sequence>MRKKAALDIANEQPTTSNNTRVDSHGNAMYTIHSLPSSMFHLGSENFVTITLFNGFTRIHIRRYKTDPEGYLHPTRSGVSLPLTTWKSFQEKIGALQFSGQVLVIEKDLCITCEQKDNELLFSFQRMFQRKSLQLTFLPENIVINRRQMQRLRDLMDTINVTLNNFLIKETLCYFTAQEQKNNADVLQLAASQIFNDFPDYTEVTDSLSQLLVKYLSPKISECFQRFLPNNMDLYEHLTQSRQEKFENYFEMSLYQLDWQQLAKDFYMTHPPNFAIIMVSDFFSNLNAEELFKKVKQLYIAEEEKMFVNLSM</sequence>
<evidence type="ECO:0000259" key="2">
    <source>
        <dbReference type="Pfam" id="PF02229"/>
    </source>
</evidence>
<feature type="region of interest" description="Disordered" evidence="1">
    <location>
        <begin position="1"/>
        <end position="23"/>
    </location>
</feature>
<dbReference type="Gene3D" id="2.30.31.10">
    <property type="entry name" value="Transcriptional Coactivator Pc4, Chain A"/>
    <property type="match status" value="1"/>
</dbReference>
<organism evidence="3 4">
    <name type="scientific">Lasius niger</name>
    <name type="common">Black garden ant</name>
    <dbReference type="NCBI Taxonomy" id="67767"/>
    <lineage>
        <taxon>Eukaryota</taxon>
        <taxon>Metazoa</taxon>
        <taxon>Ecdysozoa</taxon>
        <taxon>Arthropoda</taxon>
        <taxon>Hexapoda</taxon>
        <taxon>Insecta</taxon>
        <taxon>Pterygota</taxon>
        <taxon>Neoptera</taxon>
        <taxon>Endopterygota</taxon>
        <taxon>Hymenoptera</taxon>
        <taxon>Apocrita</taxon>
        <taxon>Aculeata</taxon>
        <taxon>Formicoidea</taxon>
        <taxon>Formicidae</taxon>
        <taxon>Formicinae</taxon>
        <taxon>Lasius</taxon>
        <taxon>Lasius</taxon>
    </lineage>
</organism>
<evidence type="ECO:0000256" key="1">
    <source>
        <dbReference type="SAM" id="MobiDB-lite"/>
    </source>
</evidence>
<feature type="domain" description="Transcriptional coactivator p15 (PC4) C-terminal" evidence="2">
    <location>
        <begin position="40"/>
        <end position="91"/>
    </location>
</feature>
<name>A0A0J7JXH7_LASNI</name>
<dbReference type="OrthoDB" id="6411667at2759"/>
<accession>A0A0J7JXH7</accession>
<dbReference type="EMBL" id="LBMM01022926">
    <property type="protein sequence ID" value="KMQ82812.1"/>
    <property type="molecule type" value="Genomic_DNA"/>
</dbReference>
<gene>
    <name evidence="3" type="ORF">RF55_21780</name>
</gene>
<dbReference type="PaxDb" id="67767-A0A0J7JXH7"/>